<name>A0A430HR66_9BURK</name>
<dbReference type="RefSeq" id="WP_126073368.1">
    <property type="nucleotide sequence ID" value="NZ_CP051166.1"/>
</dbReference>
<dbReference type="EMBL" id="RXLQ01000003">
    <property type="protein sequence ID" value="RSZ60008.1"/>
    <property type="molecule type" value="Genomic_DNA"/>
</dbReference>
<accession>A0A430HR66</accession>
<evidence type="ECO:0000313" key="2">
    <source>
        <dbReference type="Proteomes" id="UP000278085"/>
    </source>
</evidence>
<evidence type="ECO:0000313" key="1">
    <source>
        <dbReference type="EMBL" id="RSZ60008.1"/>
    </source>
</evidence>
<comment type="caution">
    <text evidence="1">The sequence shown here is derived from an EMBL/GenBank/DDBJ whole genome shotgun (WGS) entry which is preliminary data.</text>
</comment>
<dbReference type="AlphaFoldDB" id="A0A430HR66"/>
<reference evidence="1 2" key="1">
    <citation type="submission" date="2018-12" db="EMBL/GenBank/DDBJ databases">
        <authorList>
            <person name="Yang E."/>
        </authorList>
    </citation>
    <scope>NUCLEOTIDE SEQUENCE [LARGE SCALE GENOMIC DNA]</scope>
    <source>
        <strain evidence="1 2">SOD</strain>
    </source>
</reference>
<dbReference type="Proteomes" id="UP000278085">
    <property type="component" value="Unassembled WGS sequence"/>
</dbReference>
<keyword evidence="2" id="KW-1185">Reference proteome</keyword>
<sequence length="73" mass="7974">MNPTLERMQNLMRQAAAAPRALSLAELADDVSDAEPTDVEIVDVLVESFDMTRGQAIDRLNHIDTVALRAALP</sequence>
<protein>
    <submittedName>
        <fullName evidence="1">Uncharacterized protein</fullName>
    </submittedName>
</protein>
<proteinExistence type="predicted"/>
<organism evidence="1 2">
    <name type="scientific">Massilia atriviolacea</name>
    <dbReference type="NCBI Taxonomy" id="2495579"/>
    <lineage>
        <taxon>Bacteria</taxon>
        <taxon>Pseudomonadati</taxon>
        <taxon>Pseudomonadota</taxon>
        <taxon>Betaproteobacteria</taxon>
        <taxon>Burkholderiales</taxon>
        <taxon>Oxalobacteraceae</taxon>
        <taxon>Telluria group</taxon>
        <taxon>Massilia</taxon>
    </lineage>
</organism>
<gene>
    <name evidence="1" type="ORF">EJB06_07460</name>
</gene>